<reference evidence="2 3" key="1">
    <citation type="journal article" date="2019" name="Emerg. Microbes Infect.">
        <title>Comprehensive subspecies identification of 175 nontuberculous mycobacteria species based on 7547 genomic profiles.</title>
        <authorList>
            <person name="Matsumoto Y."/>
            <person name="Kinjo T."/>
            <person name="Motooka D."/>
            <person name="Nabeya D."/>
            <person name="Jung N."/>
            <person name="Uechi K."/>
            <person name="Horii T."/>
            <person name="Iida T."/>
            <person name="Fujita J."/>
            <person name="Nakamura S."/>
        </authorList>
    </citation>
    <scope>NUCLEOTIDE SEQUENCE [LARGE SCALE GENOMIC DNA]</scope>
    <source>
        <strain evidence="2 3">JCM 15657</strain>
    </source>
</reference>
<protein>
    <submittedName>
        <fullName evidence="2">Uncharacterized protein</fullName>
    </submittedName>
</protein>
<feature type="chain" id="PRO_5039721104" evidence="1">
    <location>
        <begin position="26"/>
        <end position="197"/>
    </location>
</feature>
<dbReference type="AlphaFoldDB" id="A0A7I7NSA0"/>
<keyword evidence="3" id="KW-1185">Reference proteome</keyword>
<accession>A0A7I7NSA0</accession>
<dbReference type="EMBL" id="AP022581">
    <property type="protein sequence ID" value="BBX99139.1"/>
    <property type="molecule type" value="Genomic_DNA"/>
</dbReference>
<evidence type="ECO:0000313" key="2">
    <source>
        <dbReference type="EMBL" id="BBX99139.1"/>
    </source>
</evidence>
<dbReference type="Proteomes" id="UP000466396">
    <property type="component" value="Chromosome"/>
</dbReference>
<proteinExistence type="predicted"/>
<name>A0A7I7NSA0_9MYCO</name>
<dbReference type="KEGG" id="mlj:MLAC_44330"/>
<evidence type="ECO:0000313" key="3">
    <source>
        <dbReference type="Proteomes" id="UP000466396"/>
    </source>
</evidence>
<keyword evidence="1" id="KW-0732">Signal</keyword>
<sequence length="197" mass="20634">MRTLTRSATFAAAVTVVSFLGATFAVDRAEAPPGSTGATTVVLDAALRRCDFSRIATAAMVPRPMLGTGIAFIHASRSSVVAEVRVTIPNQPGTHYDVGLIQHPRPSSATCGPGDPGTAFAGLDTDAAANGTVAIRDDIRPGTTGVWVIVARPTRIPGRVLHVRVRGARIGRHKPTRGLPLRPCAGLVRRPAPVRPR</sequence>
<organism evidence="2 3">
    <name type="scientific">Mycobacterium lacus</name>
    <dbReference type="NCBI Taxonomy" id="169765"/>
    <lineage>
        <taxon>Bacteria</taxon>
        <taxon>Bacillati</taxon>
        <taxon>Actinomycetota</taxon>
        <taxon>Actinomycetes</taxon>
        <taxon>Mycobacteriales</taxon>
        <taxon>Mycobacteriaceae</taxon>
        <taxon>Mycobacterium</taxon>
    </lineage>
</organism>
<evidence type="ECO:0000256" key="1">
    <source>
        <dbReference type="SAM" id="SignalP"/>
    </source>
</evidence>
<gene>
    <name evidence="2" type="ORF">MLAC_44330</name>
</gene>
<feature type="signal peptide" evidence="1">
    <location>
        <begin position="1"/>
        <end position="25"/>
    </location>
</feature>